<feature type="region of interest" description="Disordered" evidence="1">
    <location>
        <begin position="94"/>
        <end position="114"/>
    </location>
</feature>
<dbReference type="InParanoid" id="A0A061FQI3"/>
<gene>
    <name evidence="2" type="ORF">TCM_043450</name>
</gene>
<proteinExistence type="predicted"/>
<evidence type="ECO:0000256" key="1">
    <source>
        <dbReference type="SAM" id="MobiDB-lite"/>
    </source>
</evidence>
<organism evidence="2 3">
    <name type="scientific">Theobroma cacao</name>
    <name type="common">Cacao</name>
    <name type="synonym">Cocoa</name>
    <dbReference type="NCBI Taxonomy" id="3641"/>
    <lineage>
        <taxon>Eukaryota</taxon>
        <taxon>Viridiplantae</taxon>
        <taxon>Streptophyta</taxon>
        <taxon>Embryophyta</taxon>
        <taxon>Tracheophyta</taxon>
        <taxon>Spermatophyta</taxon>
        <taxon>Magnoliopsida</taxon>
        <taxon>eudicotyledons</taxon>
        <taxon>Gunneridae</taxon>
        <taxon>Pentapetalae</taxon>
        <taxon>rosids</taxon>
        <taxon>malvids</taxon>
        <taxon>Malvales</taxon>
        <taxon>Malvaceae</taxon>
        <taxon>Byttnerioideae</taxon>
        <taxon>Theobroma</taxon>
    </lineage>
</organism>
<evidence type="ECO:0000313" key="2">
    <source>
        <dbReference type="EMBL" id="EOY18932.1"/>
    </source>
</evidence>
<protein>
    <submittedName>
        <fullName evidence="2">Uncharacterized protein</fullName>
    </submittedName>
</protein>
<reference evidence="2 3" key="1">
    <citation type="journal article" date="2013" name="Genome Biol.">
        <title>The genome sequence of the most widely cultivated cacao type and its use to identify candidate genes regulating pod color.</title>
        <authorList>
            <person name="Motamayor J.C."/>
            <person name="Mockaitis K."/>
            <person name="Schmutz J."/>
            <person name="Haiminen N."/>
            <person name="Iii D.L."/>
            <person name="Cornejo O."/>
            <person name="Findley S.D."/>
            <person name="Zheng P."/>
            <person name="Utro F."/>
            <person name="Royaert S."/>
            <person name="Saski C."/>
            <person name="Jenkins J."/>
            <person name="Podicheti R."/>
            <person name="Zhao M."/>
            <person name="Scheffler B.E."/>
            <person name="Stack J.C."/>
            <person name="Feltus F.A."/>
            <person name="Mustiga G.M."/>
            <person name="Amores F."/>
            <person name="Phillips W."/>
            <person name="Marelli J.P."/>
            <person name="May G.D."/>
            <person name="Shapiro H."/>
            <person name="Ma J."/>
            <person name="Bustamante C.D."/>
            <person name="Schnell R.J."/>
            <person name="Main D."/>
            <person name="Gilbert D."/>
            <person name="Parida L."/>
            <person name="Kuhn D.N."/>
        </authorList>
    </citation>
    <scope>NUCLEOTIDE SEQUENCE [LARGE SCALE GENOMIC DNA]</scope>
    <source>
        <strain evidence="3">cv. Matina 1-6</strain>
    </source>
</reference>
<keyword evidence="3" id="KW-1185">Reference proteome</keyword>
<feature type="compositionally biased region" description="Basic and acidic residues" evidence="1">
    <location>
        <begin position="99"/>
        <end position="114"/>
    </location>
</feature>
<accession>A0A061FQI3</accession>
<evidence type="ECO:0000313" key="3">
    <source>
        <dbReference type="Proteomes" id="UP000026915"/>
    </source>
</evidence>
<dbReference type="Proteomes" id="UP000026915">
    <property type="component" value="Chromosome 10"/>
</dbReference>
<sequence length="114" mass="12526">MSANIIETAMAIGIQWSEAPRLLLHGNGSTGDYYAYLLEILIVIDLASIHWCLLSIGIGGDQQGIPKPIPRRVTHLNNTVEYHLAHIDWHARSGCGVGGKDKKVSEGERDKKKP</sequence>
<dbReference type="EMBL" id="CM001888">
    <property type="protein sequence ID" value="EOY18932.1"/>
    <property type="molecule type" value="Genomic_DNA"/>
</dbReference>
<name>A0A061FQI3_THECC</name>
<dbReference type="HOGENOM" id="CLU_2125551_0_0_1"/>
<dbReference type="AlphaFoldDB" id="A0A061FQI3"/>
<dbReference type="Gramene" id="EOY18932">
    <property type="protein sequence ID" value="EOY18932"/>
    <property type="gene ID" value="TCM_043450"/>
</dbReference>